<gene>
    <name evidence="2" type="ORF">JIN84_05525</name>
</gene>
<dbReference type="EMBL" id="JAENIK010000005">
    <property type="protein sequence ID" value="MBK1815060.1"/>
    <property type="molecule type" value="Genomic_DNA"/>
</dbReference>
<accession>A0A934VAE1</accession>
<dbReference type="Proteomes" id="UP000600139">
    <property type="component" value="Unassembled WGS sequence"/>
</dbReference>
<dbReference type="AlphaFoldDB" id="A0A934VAE1"/>
<dbReference type="RefSeq" id="WP_200350030.1">
    <property type="nucleotide sequence ID" value="NZ_BAABHZ010000005.1"/>
</dbReference>
<evidence type="ECO:0000313" key="3">
    <source>
        <dbReference type="Proteomes" id="UP000600139"/>
    </source>
</evidence>
<reference evidence="2" key="1">
    <citation type="submission" date="2021-01" db="EMBL/GenBank/DDBJ databases">
        <title>Modified the classification status of verrucomicrobia.</title>
        <authorList>
            <person name="Feng X."/>
        </authorList>
    </citation>
    <scope>NUCLEOTIDE SEQUENCE</scope>
    <source>
        <strain evidence="2">JCM 18052</strain>
    </source>
</reference>
<keyword evidence="3" id="KW-1185">Reference proteome</keyword>
<evidence type="ECO:0000256" key="1">
    <source>
        <dbReference type="SAM" id="MobiDB-lite"/>
    </source>
</evidence>
<feature type="region of interest" description="Disordered" evidence="1">
    <location>
        <begin position="1"/>
        <end position="21"/>
    </location>
</feature>
<protein>
    <submittedName>
        <fullName evidence="2">Uncharacterized protein</fullName>
    </submittedName>
</protein>
<evidence type="ECO:0000313" key="2">
    <source>
        <dbReference type="EMBL" id="MBK1815060.1"/>
    </source>
</evidence>
<comment type="caution">
    <text evidence="2">The sequence shown here is derived from an EMBL/GenBank/DDBJ whole genome shotgun (WGS) entry which is preliminary data.</text>
</comment>
<proteinExistence type="predicted"/>
<organism evidence="2 3">
    <name type="scientific">Luteolibacter yonseiensis</name>
    <dbReference type="NCBI Taxonomy" id="1144680"/>
    <lineage>
        <taxon>Bacteria</taxon>
        <taxon>Pseudomonadati</taxon>
        <taxon>Verrucomicrobiota</taxon>
        <taxon>Verrucomicrobiia</taxon>
        <taxon>Verrucomicrobiales</taxon>
        <taxon>Verrucomicrobiaceae</taxon>
        <taxon>Luteolibacter</taxon>
    </lineage>
</organism>
<sequence>MEQERDLPAQAAAGDSKKPDSLACYPVSPEMQARLDALTLHNQRERQWKRIEQAKEAVQIARGMEIRSRAQARHKAFLLVKQGGPAAADPDVIAAAKRPLFDNAVPYLLARP</sequence>
<name>A0A934VAE1_9BACT</name>